<keyword evidence="1" id="KW-1133">Transmembrane helix</keyword>
<name>A0ABN8HTB8_9NEOP</name>
<evidence type="ECO:0000256" key="1">
    <source>
        <dbReference type="SAM" id="Phobius"/>
    </source>
</evidence>
<gene>
    <name evidence="2" type="ORF">IPOD504_LOCUS2881</name>
</gene>
<organism evidence="2 3">
    <name type="scientific">Iphiclides podalirius</name>
    <name type="common">scarce swallowtail</name>
    <dbReference type="NCBI Taxonomy" id="110791"/>
    <lineage>
        <taxon>Eukaryota</taxon>
        <taxon>Metazoa</taxon>
        <taxon>Ecdysozoa</taxon>
        <taxon>Arthropoda</taxon>
        <taxon>Hexapoda</taxon>
        <taxon>Insecta</taxon>
        <taxon>Pterygota</taxon>
        <taxon>Neoptera</taxon>
        <taxon>Endopterygota</taxon>
        <taxon>Lepidoptera</taxon>
        <taxon>Glossata</taxon>
        <taxon>Ditrysia</taxon>
        <taxon>Papilionoidea</taxon>
        <taxon>Papilionidae</taxon>
        <taxon>Papilioninae</taxon>
        <taxon>Iphiclides</taxon>
    </lineage>
</organism>
<dbReference type="EMBL" id="OW152824">
    <property type="protein sequence ID" value="CAH2040895.1"/>
    <property type="molecule type" value="Genomic_DNA"/>
</dbReference>
<accession>A0ABN8HTB8</accession>
<dbReference type="Proteomes" id="UP000837857">
    <property type="component" value="Chromosome 12"/>
</dbReference>
<keyword evidence="1" id="KW-0812">Transmembrane</keyword>
<evidence type="ECO:0000313" key="3">
    <source>
        <dbReference type="Proteomes" id="UP000837857"/>
    </source>
</evidence>
<sequence>MAKGEDLKLFLKQLLVISGVWTTYFMYGLCIGSPTVLIPQKRREVHSNDTMSEDMASWLSSVHGYSGAPGAIVFSIGK</sequence>
<feature type="transmembrane region" description="Helical" evidence="1">
    <location>
        <begin position="14"/>
        <end position="38"/>
    </location>
</feature>
<proteinExistence type="predicted"/>
<protein>
    <submittedName>
        <fullName evidence="2">Uncharacterized protein</fullName>
    </submittedName>
</protein>
<evidence type="ECO:0000313" key="2">
    <source>
        <dbReference type="EMBL" id="CAH2040895.1"/>
    </source>
</evidence>
<keyword evidence="3" id="KW-1185">Reference proteome</keyword>
<feature type="non-terminal residue" evidence="2">
    <location>
        <position position="78"/>
    </location>
</feature>
<reference evidence="2" key="1">
    <citation type="submission" date="2022-03" db="EMBL/GenBank/DDBJ databases">
        <authorList>
            <person name="Martin H S."/>
        </authorList>
    </citation>
    <scope>NUCLEOTIDE SEQUENCE</scope>
</reference>
<keyword evidence="1" id="KW-0472">Membrane</keyword>